<dbReference type="GO" id="GO:0022627">
    <property type="term" value="C:cytosolic small ribosomal subunit"/>
    <property type="evidence" value="ECO:0007669"/>
    <property type="project" value="TreeGrafter"/>
</dbReference>
<gene>
    <name evidence="6" type="ORF">GBAR_LOCUS6842</name>
</gene>
<evidence type="ECO:0000256" key="1">
    <source>
        <dbReference type="ARBA" id="ARBA00006767"/>
    </source>
</evidence>
<comment type="caution">
    <text evidence="6">The sequence shown here is derived from an EMBL/GenBank/DDBJ whole genome shotgun (WGS) entry which is preliminary data.</text>
</comment>
<dbReference type="InterPro" id="IPR012340">
    <property type="entry name" value="NA-bd_OB-fold"/>
</dbReference>
<accession>A0AA35RF82</accession>
<dbReference type="PRINTS" id="PR00681">
    <property type="entry name" value="RIBOSOMALS1"/>
</dbReference>
<sequence length="364" mass="41191">MVAHDPYAVTDMSELPESAFAPRDYRRGDLVTGEIVRIDAEGIVISAGLKTEGIVPPQEMRTLTDERRALMLPGSRVMVIHLNNRGPGGMAVFSFDQAQEKQVWEDLIDLHQKDSEVDAKVVQHNKGGLVVDWNGVRGFVPFSQMAPVPKEGRIEHLDARIGEEARFNILELDAQREKLVLTERRIWRQLRNEAKERLLEVLEEGQIVQGTVRSMRGFGAFVDLGDAEGLVPISELSWAMVKSPEEVVSIGDELTLKVLRVDKENSKISLSLKRTQPEPWDSVPERYQVGDVVDGTVTRLMDFGAFVKLEDWVEGLVHISELSARRMEHPKEIVYQGQQIKVQILSIDTERKRMSLSYRKVYGL</sequence>
<evidence type="ECO:0000256" key="3">
    <source>
        <dbReference type="ARBA" id="ARBA00023274"/>
    </source>
</evidence>
<feature type="domain" description="S1 motif" evidence="5">
    <location>
        <begin position="290"/>
        <end position="359"/>
    </location>
</feature>
<dbReference type="Gene3D" id="2.40.50.140">
    <property type="entry name" value="Nucleic acid-binding proteins"/>
    <property type="match status" value="4"/>
</dbReference>
<reference evidence="6" key="1">
    <citation type="submission" date="2023-03" db="EMBL/GenBank/DDBJ databases">
        <authorList>
            <person name="Steffen K."/>
            <person name="Cardenas P."/>
        </authorList>
    </citation>
    <scope>NUCLEOTIDE SEQUENCE</scope>
</reference>
<feature type="domain" description="S1 motif" evidence="5">
    <location>
        <begin position="205"/>
        <end position="273"/>
    </location>
</feature>
<feature type="domain" description="S1 motif" evidence="5">
    <location>
        <begin position="114"/>
        <end position="184"/>
    </location>
</feature>
<dbReference type="GO" id="GO:0003729">
    <property type="term" value="F:mRNA binding"/>
    <property type="evidence" value="ECO:0007669"/>
    <property type="project" value="TreeGrafter"/>
</dbReference>
<evidence type="ECO:0000256" key="4">
    <source>
        <dbReference type="ARBA" id="ARBA00025453"/>
    </source>
</evidence>
<dbReference type="FunFam" id="2.40.50.140:FF:000103">
    <property type="entry name" value="protein RRP5 homolog"/>
    <property type="match status" value="1"/>
</dbReference>
<dbReference type="Pfam" id="PF00575">
    <property type="entry name" value="S1"/>
    <property type="match status" value="3"/>
</dbReference>
<evidence type="ECO:0000259" key="5">
    <source>
        <dbReference type="PROSITE" id="PS50126"/>
    </source>
</evidence>
<dbReference type="PANTHER" id="PTHR10724">
    <property type="entry name" value="30S RIBOSOMAL PROTEIN S1"/>
    <property type="match status" value="1"/>
</dbReference>
<comment type="similarity">
    <text evidence="1">Belongs to the bacterial ribosomal protein bS1 family.</text>
</comment>
<name>A0AA35RF82_GEOBA</name>
<comment type="function">
    <text evidence="4">Associates with the EF-Tu.GDP complex and induces the exchange of GDP to GTP. It remains bound to the aminoacyl-tRNA.EF-Tu.GTP complex up to the GTP hydrolysis stage on the ribosome.</text>
</comment>
<dbReference type="SUPFAM" id="SSF50249">
    <property type="entry name" value="Nucleic acid-binding proteins"/>
    <property type="match status" value="4"/>
</dbReference>
<dbReference type="GO" id="GO:0006412">
    <property type="term" value="P:translation"/>
    <property type="evidence" value="ECO:0007669"/>
    <property type="project" value="TreeGrafter"/>
</dbReference>
<keyword evidence="2 6" id="KW-0689">Ribosomal protein</keyword>
<dbReference type="InterPro" id="IPR003029">
    <property type="entry name" value="S1_domain"/>
</dbReference>
<organism evidence="6 7">
    <name type="scientific">Geodia barretti</name>
    <name type="common">Barrett's horny sponge</name>
    <dbReference type="NCBI Taxonomy" id="519541"/>
    <lineage>
        <taxon>Eukaryota</taxon>
        <taxon>Metazoa</taxon>
        <taxon>Porifera</taxon>
        <taxon>Demospongiae</taxon>
        <taxon>Heteroscleromorpha</taxon>
        <taxon>Tetractinellida</taxon>
        <taxon>Astrophorina</taxon>
        <taxon>Geodiidae</taxon>
        <taxon>Geodia</taxon>
    </lineage>
</organism>
<keyword evidence="3" id="KW-0687">Ribonucleoprotein</keyword>
<dbReference type="AlphaFoldDB" id="A0AA35RF82"/>
<dbReference type="GO" id="GO:0003735">
    <property type="term" value="F:structural constituent of ribosome"/>
    <property type="evidence" value="ECO:0007669"/>
    <property type="project" value="TreeGrafter"/>
</dbReference>
<proteinExistence type="inferred from homology"/>
<dbReference type="SMART" id="SM00316">
    <property type="entry name" value="S1"/>
    <property type="match status" value="4"/>
</dbReference>
<protein>
    <submittedName>
        <fullName evidence="6">30S ribosomal protein S1</fullName>
    </submittedName>
</protein>
<dbReference type="FunFam" id="2.40.50.140:FF:000051">
    <property type="entry name" value="RNA-binding transcriptional accessory protein"/>
    <property type="match status" value="1"/>
</dbReference>
<dbReference type="CDD" id="cd05688">
    <property type="entry name" value="S1_RPS1_repeat_ec3"/>
    <property type="match status" value="2"/>
</dbReference>
<dbReference type="Proteomes" id="UP001174909">
    <property type="component" value="Unassembled WGS sequence"/>
</dbReference>
<evidence type="ECO:0000313" key="6">
    <source>
        <dbReference type="EMBL" id="CAI8010380.1"/>
    </source>
</evidence>
<dbReference type="PANTHER" id="PTHR10724:SF7">
    <property type="entry name" value="SMALL RIBOSOMAL SUBUNIT PROTEIN BS1C"/>
    <property type="match status" value="1"/>
</dbReference>
<dbReference type="PROSITE" id="PS50126">
    <property type="entry name" value="S1"/>
    <property type="match status" value="4"/>
</dbReference>
<evidence type="ECO:0000313" key="7">
    <source>
        <dbReference type="Proteomes" id="UP001174909"/>
    </source>
</evidence>
<dbReference type="InterPro" id="IPR050437">
    <property type="entry name" value="Ribos_protein_bS1-like"/>
</dbReference>
<dbReference type="EMBL" id="CASHTH010001033">
    <property type="protein sequence ID" value="CAI8010380.1"/>
    <property type="molecule type" value="Genomic_DNA"/>
</dbReference>
<keyword evidence="7" id="KW-1185">Reference proteome</keyword>
<evidence type="ECO:0000256" key="2">
    <source>
        <dbReference type="ARBA" id="ARBA00022980"/>
    </source>
</evidence>
<dbReference type="CDD" id="cd04465">
    <property type="entry name" value="S1_RPS1_repeat_ec2_hs2"/>
    <property type="match status" value="1"/>
</dbReference>
<feature type="domain" description="S1 motif" evidence="5">
    <location>
        <begin position="28"/>
        <end position="96"/>
    </location>
</feature>
<dbReference type="InterPro" id="IPR035104">
    <property type="entry name" value="Ribosomal_protein_S1-like"/>
</dbReference>